<evidence type="ECO:0000313" key="2">
    <source>
        <dbReference type="EMBL" id="GJE66669.1"/>
    </source>
</evidence>
<dbReference type="Proteomes" id="UP001055039">
    <property type="component" value="Unassembled WGS sequence"/>
</dbReference>
<feature type="compositionally biased region" description="Pro residues" evidence="1">
    <location>
        <begin position="100"/>
        <end position="117"/>
    </location>
</feature>
<gene>
    <name evidence="2" type="ORF">LNAOJCKE_3889</name>
</gene>
<sequence>MGAAEGATALDAWPRVRQSRFALRRNRLRPGPLKPVGGHRRRPAWAVCIGLLGLSLVTTWALAAQLRTSVAAVEQPAIAAEPVQEAAQTVRIVGTVPAPQTAPPGEAPPAIEAPPTSPVAGLSAEPQPAGSIMAAPAAATPKREPAPSVDLGALPVLTLDETAFDTVQAPATENTPDVAARSVGRP</sequence>
<reference evidence="2" key="1">
    <citation type="journal article" date="2021" name="Front. Microbiol.">
        <title>Comprehensive Comparative Genomics and Phenotyping of Methylobacterium Species.</title>
        <authorList>
            <person name="Alessa O."/>
            <person name="Ogura Y."/>
            <person name="Fujitani Y."/>
            <person name="Takami H."/>
            <person name="Hayashi T."/>
            <person name="Sahin N."/>
            <person name="Tani A."/>
        </authorList>
    </citation>
    <scope>NUCLEOTIDE SEQUENCE</scope>
    <source>
        <strain evidence="2">NBRC 15686</strain>
    </source>
</reference>
<reference evidence="2" key="2">
    <citation type="submission" date="2021-08" db="EMBL/GenBank/DDBJ databases">
        <authorList>
            <person name="Tani A."/>
            <person name="Ola A."/>
            <person name="Ogura Y."/>
            <person name="Katsura K."/>
            <person name="Hayashi T."/>
        </authorList>
    </citation>
    <scope>NUCLEOTIDE SEQUENCE</scope>
    <source>
        <strain evidence="2">NBRC 15686</strain>
    </source>
</reference>
<keyword evidence="3" id="KW-1185">Reference proteome</keyword>
<name>A0ABQ4UHE0_9HYPH</name>
<comment type="caution">
    <text evidence="2">The sequence shown here is derived from an EMBL/GenBank/DDBJ whole genome shotgun (WGS) entry which is preliminary data.</text>
</comment>
<accession>A0ABQ4UHE0</accession>
<organism evidence="2 3">
    <name type="scientific">Methylorubrum aminovorans</name>
    <dbReference type="NCBI Taxonomy" id="269069"/>
    <lineage>
        <taxon>Bacteria</taxon>
        <taxon>Pseudomonadati</taxon>
        <taxon>Pseudomonadota</taxon>
        <taxon>Alphaproteobacteria</taxon>
        <taxon>Hyphomicrobiales</taxon>
        <taxon>Methylobacteriaceae</taxon>
        <taxon>Methylorubrum</taxon>
    </lineage>
</organism>
<feature type="compositionally biased region" description="Low complexity" evidence="1">
    <location>
        <begin position="128"/>
        <end position="140"/>
    </location>
</feature>
<dbReference type="EMBL" id="BPRC01000016">
    <property type="protein sequence ID" value="GJE66669.1"/>
    <property type="molecule type" value="Genomic_DNA"/>
</dbReference>
<feature type="region of interest" description="Disordered" evidence="1">
    <location>
        <begin position="167"/>
        <end position="186"/>
    </location>
</feature>
<protein>
    <submittedName>
        <fullName evidence="2">Uncharacterized protein</fullName>
    </submittedName>
</protein>
<evidence type="ECO:0000313" key="3">
    <source>
        <dbReference type="Proteomes" id="UP001055039"/>
    </source>
</evidence>
<proteinExistence type="predicted"/>
<feature type="region of interest" description="Disordered" evidence="1">
    <location>
        <begin position="99"/>
        <end position="149"/>
    </location>
</feature>
<dbReference type="RefSeq" id="WP_238226537.1">
    <property type="nucleotide sequence ID" value="NZ_BAAADH010000022.1"/>
</dbReference>
<evidence type="ECO:0000256" key="1">
    <source>
        <dbReference type="SAM" id="MobiDB-lite"/>
    </source>
</evidence>